<name>A0A8J6HAV4_TENMO</name>
<protein>
    <submittedName>
        <fullName evidence="2">Uncharacterized protein</fullName>
    </submittedName>
</protein>
<keyword evidence="1" id="KW-0472">Membrane</keyword>
<dbReference type="EMBL" id="JABDTM020027178">
    <property type="protein sequence ID" value="KAH0810911.1"/>
    <property type="molecule type" value="Genomic_DNA"/>
</dbReference>
<dbReference type="Gene3D" id="3.30.420.10">
    <property type="entry name" value="Ribonuclease H-like superfamily/Ribonuclease H"/>
    <property type="match status" value="1"/>
</dbReference>
<proteinExistence type="predicted"/>
<comment type="caution">
    <text evidence="2">The sequence shown here is derived from an EMBL/GenBank/DDBJ whole genome shotgun (WGS) entry which is preliminary data.</text>
</comment>
<evidence type="ECO:0000256" key="1">
    <source>
        <dbReference type="SAM" id="Phobius"/>
    </source>
</evidence>
<dbReference type="AlphaFoldDB" id="A0A8J6HAV4"/>
<reference evidence="2" key="2">
    <citation type="submission" date="2021-08" db="EMBL/GenBank/DDBJ databases">
        <authorList>
            <person name="Eriksson T."/>
        </authorList>
    </citation>
    <scope>NUCLEOTIDE SEQUENCE</scope>
    <source>
        <strain evidence="2">Stoneville</strain>
        <tissue evidence="2">Whole head</tissue>
    </source>
</reference>
<dbReference type="GO" id="GO:0003676">
    <property type="term" value="F:nucleic acid binding"/>
    <property type="evidence" value="ECO:0007669"/>
    <property type="project" value="InterPro"/>
</dbReference>
<feature type="transmembrane region" description="Helical" evidence="1">
    <location>
        <begin position="89"/>
        <end position="108"/>
    </location>
</feature>
<keyword evidence="3" id="KW-1185">Reference proteome</keyword>
<keyword evidence="1" id="KW-1133">Transmembrane helix</keyword>
<sequence>MEARSNSGTTSRFRGTSNFYTSEYYSNFPGSFKTSRRRLRNTELRNHAAARLCSQTKRSSSRRTMVVLRCIDHETADMMNATLNRPNDSVAFLLTYGGGFLLLVLGILENVMRPSVTRVYPNQNFIFQQDNCSVHTSHRVATWFQDQNINVLAWPSRINALCRRYTMLRTPSKAEWLIVRRIASKDFFQTFDENIRWFDARLHDLFELQSSFQFLGGHSGGVSCIVMVRIDVTIRIYDHRCRVSRTVPDFKRAGPDCGDGQLLNLPFKMYLESKFADRPQSGPYLYRYNFNSAAILPSMYR</sequence>
<organism evidence="2 3">
    <name type="scientific">Tenebrio molitor</name>
    <name type="common">Yellow mealworm beetle</name>
    <dbReference type="NCBI Taxonomy" id="7067"/>
    <lineage>
        <taxon>Eukaryota</taxon>
        <taxon>Metazoa</taxon>
        <taxon>Ecdysozoa</taxon>
        <taxon>Arthropoda</taxon>
        <taxon>Hexapoda</taxon>
        <taxon>Insecta</taxon>
        <taxon>Pterygota</taxon>
        <taxon>Neoptera</taxon>
        <taxon>Endopterygota</taxon>
        <taxon>Coleoptera</taxon>
        <taxon>Polyphaga</taxon>
        <taxon>Cucujiformia</taxon>
        <taxon>Tenebrionidae</taxon>
        <taxon>Tenebrio</taxon>
    </lineage>
</organism>
<dbReference type="InterPro" id="IPR036397">
    <property type="entry name" value="RNaseH_sf"/>
</dbReference>
<evidence type="ECO:0000313" key="3">
    <source>
        <dbReference type="Proteomes" id="UP000719412"/>
    </source>
</evidence>
<dbReference type="Proteomes" id="UP000719412">
    <property type="component" value="Unassembled WGS sequence"/>
</dbReference>
<reference evidence="2" key="1">
    <citation type="journal article" date="2020" name="J Insects Food Feed">
        <title>The yellow mealworm (Tenebrio molitor) genome: a resource for the emerging insects as food and feed industry.</title>
        <authorList>
            <person name="Eriksson T."/>
            <person name="Andere A."/>
            <person name="Kelstrup H."/>
            <person name="Emery V."/>
            <person name="Picard C."/>
        </authorList>
    </citation>
    <scope>NUCLEOTIDE SEQUENCE</scope>
    <source>
        <strain evidence="2">Stoneville</strain>
        <tissue evidence="2">Whole head</tissue>
    </source>
</reference>
<gene>
    <name evidence="2" type="ORF">GEV33_011880</name>
</gene>
<accession>A0A8J6HAV4</accession>
<evidence type="ECO:0000313" key="2">
    <source>
        <dbReference type="EMBL" id="KAH0810911.1"/>
    </source>
</evidence>
<keyword evidence="1" id="KW-0812">Transmembrane</keyword>